<comment type="caution">
    <text evidence="2">The sequence shown here is derived from an EMBL/GenBank/DDBJ whole genome shotgun (WGS) entry which is preliminary data.</text>
</comment>
<dbReference type="RefSeq" id="WP_102749309.1">
    <property type="nucleotide sequence ID" value="NZ_CP072027.1"/>
</dbReference>
<accession>A0ABT0R5Y1</accession>
<evidence type="ECO:0000256" key="1">
    <source>
        <dbReference type="SAM" id="MobiDB-lite"/>
    </source>
</evidence>
<protein>
    <submittedName>
        <fullName evidence="2">Uncharacterized protein</fullName>
    </submittedName>
</protein>
<name>A0ABT0R5Y1_9BACT</name>
<gene>
    <name evidence="2" type="ORF">M8N44_03355</name>
</gene>
<organism evidence="2 3">
    <name type="scientific">Akkermansia massiliensis</name>
    <dbReference type="NCBI Taxonomy" id="2927224"/>
    <lineage>
        <taxon>Bacteria</taxon>
        <taxon>Pseudomonadati</taxon>
        <taxon>Verrucomicrobiota</taxon>
        <taxon>Verrucomicrobiia</taxon>
        <taxon>Verrucomicrobiales</taxon>
        <taxon>Akkermansiaceae</taxon>
        <taxon>Akkermansia</taxon>
    </lineage>
</organism>
<reference evidence="2 3" key="1">
    <citation type="submission" date="2022-03" db="EMBL/GenBank/DDBJ databases">
        <title>Taxonomic description of new species and reclassification of some bacterial strains.</title>
        <authorList>
            <person name="Ndongo S."/>
        </authorList>
    </citation>
    <scope>NUCLEOTIDE SEQUENCE [LARGE SCALE GENOMIC DNA]</scope>
    <source>
        <strain evidence="2 3">Marseille-P6666</strain>
    </source>
</reference>
<evidence type="ECO:0000313" key="2">
    <source>
        <dbReference type="EMBL" id="MCL6656353.1"/>
    </source>
</evidence>
<keyword evidence="3" id="KW-1185">Reference proteome</keyword>
<dbReference type="Proteomes" id="UP001202031">
    <property type="component" value="Unassembled WGS sequence"/>
</dbReference>
<feature type="region of interest" description="Disordered" evidence="1">
    <location>
        <begin position="152"/>
        <end position="173"/>
    </location>
</feature>
<dbReference type="EMBL" id="JAMGSI010000001">
    <property type="protein sequence ID" value="MCL6656353.1"/>
    <property type="molecule type" value="Genomic_DNA"/>
</dbReference>
<dbReference type="GeneID" id="84022877"/>
<evidence type="ECO:0000313" key="3">
    <source>
        <dbReference type="Proteomes" id="UP001202031"/>
    </source>
</evidence>
<proteinExistence type="predicted"/>
<sequence>MSKPLTKRQITVLSIMAGKAYKCIQSQGCPLPSLVDWRHDEVWAATGVTESLTKATQEHYVPIYNRLATYLGTSSIKDRTWSEMDTALHNLREAMMRYETSPDYLAEIVRDQLHLPCTGRDVYQALRHYAAVEHVQHLMYTIINRGREDARKLASETGQDTYEPHADPRTMPPGKLADHVGAVRIVTTPGPHKPTARGFRSNIWMPDQEVQS</sequence>